<sequence>MVWVSVVATSFECNCHSRAHPPADDGSGASPSASCLAVTSGRTAHRRTGPPNQPLRRRQKGAERSQEQPGQQTVPAMSQRDMQHQVTVDGSASATDGYSPASEAPTPATRLLDLPPALLDDIACRVMQLGARSQLPLTCHAFSQARLMHFPALRIQLGRQRCDQLLTPRVVAALQARTSKLALTLWQPETDDSEGYRKQLAPTLQLPQTEDTQDYTELLTHALAKLDNCTAVEVCRLVSCGTYRSDKRKHLRCPPGLTQQLLDSFPSLTALTLEGLSVSSDALASLLSHPPLALQLQQLHLTNDSVPNGEVPKSVGLAFQGLRLKQLSIDAIRPEPGTPPLPSFQSLAQHLTQLHLMIGCVCRTYLSFYREYLQPLAQLQVLTISNLYRLNGLTEVLQALPQLHTLQLPDVTVRGQQELNTLLAATQITSLHLRQVKALDTSYADAPCSWQRLELTAIIQRKVLAYLPLHSLSQLLVLGRFAISVEDIPDPEVAGALHLLTEAIKVPVQIKEVELRMRIPYEVITPALLQQQRVDLEHLISLLQPLQCCCVDKVEVRGLDRVTAADVLALAPLCRDCTYFELDGGSVEPSLEFWRQLVQLMPTVQEVIFYHVEGSISAAMHESLQLMAEQPWARQAATQPAASEPGPSIPPPGKRSKRTMAVQAAEPTQPNKGTGQQTAPAMSQQDMQHHDTGDGSASATDGYSSAGKAPPPATRLLDLPPALLDDIACRVMQLGARNLLPLTCRAFSQARLLHVPALRIQLGWQCCDQLLTPRVLAVLQVRKSKLALTLWQPETEDSDSYHEQLAQTLRLPQTEYTQDYTELLAHALAKLDNCAAVEVCKLVSSGLYDPDKRKHLHCPPGLAQQLLGSFPSLTALTLDGLSVSSVALASLLSHPPLALQLQQLDIAHIISQNGDMPFCDEPGAVVPLFQGLQLKQLSMAAILFEQPGPSLLPSFQPLAQHLTQLHLESRDITYSDEDLSFLREFMQPLVLLQVLTISNHYGLEGLTELLQALPQLHTLQLPDAAVSGQQQLNTLLAATQITSLQLGGVRGLDASRADAPCSWQRLELTWERERLELQWIDWEAITHLPLHSLSQPLVLGRADIR</sequence>
<dbReference type="AlphaFoldDB" id="A0A699ZTZ0"/>
<evidence type="ECO:0000256" key="2">
    <source>
        <dbReference type="SAM" id="MobiDB-lite"/>
    </source>
</evidence>
<feature type="region of interest" description="Disordered" evidence="2">
    <location>
        <begin position="631"/>
        <end position="714"/>
    </location>
</feature>
<dbReference type="Gene3D" id="3.80.10.10">
    <property type="entry name" value="Ribonuclease Inhibitor"/>
    <property type="match status" value="2"/>
</dbReference>
<evidence type="ECO:0000313" key="4">
    <source>
        <dbReference type="Proteomes" id="UP000485058"/>
    </source>
</evidence>
<keyword evidence="4" id="KW-1185">Reference proteome</keyword>
<dbReference type="SUPFAM" id="SSF52047">
    <property type="entry name" value="RNI-like"/>
    <property type="match status" value="2"/>
</dbReference>
<gene>
    <name evidence="3" type="ORF">HaLaN_22495</name>
</gene>
<protein>
    <submittedName>
        <fullName evidence="3">Uncharacterized protein</fullName>
    </submittedName>
</protein>
<dbReference type="GO" id="GO:0005930">
    <property type="term" value="C:axoneme"/>
    <property type="evidence" value="ECO:0007669"/>
    <property type="project" value="UniProtKB-SubCell"/>
</dbReference>
<dbReference type="EMBL" id="BLLF01002597">
    <property type="protein sequence ID" value="GFH24660.1"/>
    <property type="molecule type" value="Genomic_DNA"/>
</dbReference>
<reference evidence="3 4" key="1">
    <citation type="submission" date="2020-02" db="EMBL/GenBank/DDBJ databases">
        <title>Draft genome sequence of Haematococcus lacustris strain NIES-144.</title>
        <authorList>
            <person name="Morimoto D."/>
            <person name="Nakagawa S."/>
            <person name="Yoshida T."/>
            <person name="Sawayama S."/>
        </authorList>
    </citation>
    <scope>NUCLEOTIDE SEQUENCE [LARGE SCALE GENOMIC DNA]</scope>
    <source>
        <strain evidence="3 4">NIES-144</strain>
    </source>
</reference>
<comment type="subcellular location">
    <subcellularLocation>
        <location evidence="1">Cytoplasm</location>
        <location evidence="1">Cytoskeleton</location>
        <location evidence="1">Cilium axoneme</location>
    </subcellularLocation>
</comment>
<accession>A0A699ZTZ0</accession>
<organism evidence="3 4">
    <name type="scientific">Haematococcus lacustris</name>
    <name type="common">Green alga</name>
    <name type="synonym">Haematococcus pluvialis</name>
    <dbReference type="NCBI Taxonomy" id="44745"/>
    <lineage>
        <taxon>Eukaryota</taxon>
        <taxon>Viridiplantae</taxon>
        <taxon>Chlorophyta</taxon>
        <taxon>core chlorophytes</taxon>
        <taxon>Chlorophyceae</taxon>
        <taxon>CS clade</taxon>
        <taxon>Chlamydomonadales</taxon>
        <taxon>Haematococcaceae</taxon>
        <taxon>Haematococcus</taxon>
    </lineage>
</organism>
<comment type="caution">
    <text evidence="3">The sequence shown here is derived from an EMBL/GenBank/DDBJ whole genome shotgun (WGS) entry which is preliminary data.</text>
</comment>
<dbReference type="Proteomes" id="UP000485058">
    <property type="component" value="Unassembled WGS sequence"/>
</dbReference>
<feature type="region of interest" description="Disordered" evidence="2">
    <location>
        <begin position="20"/>
        <end position="109"/>
    </location>
</feature>
<name>A0A699ZTZ0_HAELA</name>
<feature type="compositionally biased region" description="Polar residues" evidence="2">
    <location>
        <begin position="666"/>
        <end position="686"/>
    </location>
</feature>
<dbReference type="InterPro" id="IPR032675">
    <property type="entry name" value="LRR_dom_sf"/>
</dbReference>
<feature type="compositionally biased region" description="Low complexity" evidence="2">
    <location>
        <begin position="24"/>
        <end position="34"/>
    </location>
</feature>
<evidence type="ECO:0000313" key="3">
    <source>
        <dbReference type="EMBL" id="GFH24660.1"/>
    </source>
</evidence>
<feature type="compositionally biased region" description="Polar residues" evidence="2">
    <location>
        <begin position="67"/>
        <end position="76"/>
    </location>
</feature>
<feature type="compositionally biased region" description="Polar residues" evidence="2">
    <location>
        <begin position="84"/>
        <end position="96"/>
    </location>
</feature>
<feature type="non-terminal residue" evidence="3">
    <location>
        <position position="1105"/>
    </location>
</feature>
<evidence type="ECO:0000256" key="1">
    <source>
        <dbReference type="ARBA" id="ARBA00004430"/>
    </source>
</evidence>
<proteinExistence type="predicted"/>